<dbReference type="Pfam" id="PF02203">
    <property type="entry name" value="TarH"/>
    <property type="match status" value="1"/>
</dbReference>
<evidence type="ECO:0000256" key="9">
    <source>
        <dbReference type="ARBA" id="ARBA00023224"/>
    </source>
</evidence>
<reference evidence="15 16" key="1">
    <citation type="submission" date="2012-09" db="EMBL/GenBank/DDBJ databases">
        <title>Genome Sequence of alkane-degrading Bacterium Alcanivorax venustensis ISO4.</title>
        <authorList>
            <person name="Lai Q."/>
            <person name="Shao Z."/>
        </authorList>
    </citation>
    <scope>NUCLEOTIDE SEQUENCE [LARGE SCALE GENOMIC DNA]</scope>
    <source>
        <strain evidence="15 16">ISO4</strain>
    </source>
</reference>
<dbReference type="InterPro" id="IPR051310">
    <property type="entry name" value="MCP_chemotaxis"/>
</dbReference>
<keyword evidence="4" id="KW-0145">Chemotaxis</keyword>
<evidence type="ECO:0000256" key="2">
    <source>
        <dbReference type="ARBA" id="ARBA00022475"/>
    </source>
</evidence>
<keyword evidence="5" id="KW-0997">Cell inner membrane</keyword>
<accession>A0ABS0AE99</accession>
<evidence type="ECO:0000256" key="12">
    <source>
        <dbReference type="SAM" id="Phobius"/>
    </source>
</evidence>
<dbReference type="InterPro" id="IPR003122">
    <property type="entry name" value="Tar_rcpt_lig-bd"/>
</dbReference>
<dbReference type="PANTHER" id="PTHR43531:SF14">
    <property type="entry name" value="METHYL-ACCEPTING CHEMOTAXIS PROTEIN I-RELATED"/>
    <property type="match status" value="1"/>
</dbReference>
<dbReference type="PRINTS" id="PR00260">
    <property type="entry name" value="CHEMTRNSDUCR"/>
</dbReference>
<feature type="transmembrane region" description="Helical" evidence="12">
    <location>
        <begin position="194"/>
        <end position="214"/>
    </location>
</feature>
<keyword evidence="9 11" id="KW-0807">Transducer</keyword>
<feature type="domain" description="Methyl-accepting transducer" evidence="13">
    <location>
        <begin position="273"/>
        <end position="502"/>
    </location>
</feature>
<dbReference type="PANTHER" id="PTHR43531">
    <property type="entry name" value="PROTEIN ICFG"/>
    <property type="match status" value="1"/>
</dbReference>
<name>A0ABS0AE99_9GAMM</name>
<dbReference type="InterPro" id="IPR004090">
    <property type="entry name" value="Chemotax_Me-accpt_rcpt"/>
</dbReference>
<dbReference type="Pfam" id="PF00672">
    <property type="entry name" value="HAMP"/>
    <property type="match status" value="1"/>
</dbReference>
<evidence type="ECO:0000259" key="13">
    <source>
        <dbReference type="PROSITE" id="PS50111"/>
    </source>
</evidence>
<dbReference type="Pfam" id="PF00015">
    <property type="entry name" value="MCPsignal"/>
    <property type="match status" value="1"/>
</dbReference>
<feature type="transmembrane region" description="Helical" evidence="12">
    <location>
        <begin position="12"/>
        <end position="33"/>
    </location>
</feature>
<evidence type="ECO:0000256" key="7">
    <source>
        <dbReference type="ARBA" id="ARBA00022989"/>
    </source>
</evidence>
<dbReference type="PROSITE" id="PS50111">
    <property type="entry name" value="CHEMOTAXIS_TRANSDUC_2"/>
    <property type="match status" value="1"/>
</dbReference>
<evidence type="ECO:0000313" key="15">
    <source>
        <dbReference type="EMBL" id="MBF5052399.1"/>
    </source>
</evidence>
<dbReference type="SMART" id="SM00304">
    <property type="entry name" value="HAMP"/>
    <property type="match status" value="1"/>
</dbReference>
<dbReference type="SMART" id="SM00283">
    <property type="entry name" value="MA"/>
    <property type="match status" value="1"/>
</dbReference>
<organism evidence="15 16">
    <name type="scientific">Alloalcanivorax venustensis ISO4</name>
    <dbReference type="NCBI Taxonomy" id="1177184"/>
    <lineage>
        <taxon>Bacteria</taxon>
        <taxon>Pseudomonadati</taxon>
        <taxon>Pseudomonadota</taxon>
        <taxon>Gammaproteobacteria</taxon>
        <taxon>Oceanospirillales</taxon>
        <taxon>Alcanivoracaceae</taxon>
        <taxon>Alloalcanivorax</taxon>
    </lineage>
</organism>
<dbReference type="Gene3D" id="1.20.120.30">
    <property type="entry name" value="Aspartate receptor, ligand-binding domain"/>
    <property type="match status" value="1"/>
</dbReference>
<dbReference type="EMBL" id="ARXR01000006">
    <property type="protein sequence ID" value="MBF5052399.1"/>
    <property type="molecule type" value="Genomic_DNA"/>
</dbReference>
<dbReference type="SUPFAM" id="SSF58104">
    <property type="entry name" value="Methyl-accepting chemotaxis protein (MCP) signaling domain"/>
    <property type="match status" value="1"/>
</dbReference>
<evidence type="ECO:0000256" key="5">
    <source>
        <dbReference type="ARBA" id="ARBA00022519"/>
    </source>
</evidence>
<dbReference type="InterPro" id="IPR035440">
    <property type="entry name" value="4HB_MCP_dom_sf"/>
</dbReference>
<comment type="subcellular location">
    <subcellularLocation>
        <location evidence="1">Cell inner membrane</location>
        <topology evidence="1">Multi-pass membrane protein</topology>
    </subcellularLocation>
</comment>
<evidence type="ECO:0000256" key="11">
    <source>
        <dbReference type="PROSITE-ProRule" id="PRU00284"/>
    </source>
</evidence>
<gene>
    <name evidence="15" type="ORF">ISO4_01001</name>
</gene>
<evidence type="ECO:0000256" key="10">
    <source>
        <dbReference type="ARBA" id="ARBA00029447"/>
    </source>
</evidence>
<evidence type="ECO:0000256" key="3">
    <source>
        <dbReference type="ARBA" id="ARBA00022481"/>
    </source>
</evidence>
<dbReference type="Gene3D" id="1.10.287.950">
    <property type="entry name" value="Methyl-accepting chemotaxis protein"/>
    <property type="match status" value="1"/>
</dbReference>
<keyword evidence="3" id="KW-0488">Methylation</keyword>
<dbReference type="InterPro" id="IPR004089">
    <property type="entry name" value="MCPsignal_dom"/>
</dbReference>
<sequence length="520" mass="55761">MNRLNNMTVKTSWSLVLLAFSVIILLIGGLSIYTSHQSRQSFETLNQTHVERAGALQRTYINLLQAQVAMDRAAELVRVPSFDEPGPVLDQAAGFIEQAQRHFENFLAMTGEGAAMQAVVPLSDAMDRLTDVGLRLQLVLLREGDFAGYRSGRSRLNGMSQDFINAADAFLADSRAAANALVSRFDRRVQRLDAAMVAAVLAALLMVAAVLWGVTVNVIRPLRNVIGHLDRIADGDLSEAIPPRGNNDIGRLYAGLARMQGSLAAIVGQVRTSSERIQDAAVETTRGNTDLSTRFEQLSASLVETSASMEQLTATVKDNDEHADQAHRLAGDAGGVAARGGDAVARVVDTMGLIETRSQRIEQIVGSIEGIAFQTNILALNASVEAARAGEHGSGFAVVAEEVRLLAQNSDRLAKEIRTLIVDSSAEVARGSEQAAQAGDTMAEIVAAVERVSAIMARISGASAEQTRGIEQIGLAVSQMDRVTQQNVTLVAAAAERAETLESQAGLLMREVREFRLTHQ</sequence>
<evidence type="ECO:0000313" key="16">
    <source>
        <dbReference type="Proteomes" id="UP000644441"/>
    </source>
</evidence>
<protein>
    <submittedName>
        <fullName evidence="15">Methyl-accepting chemotaxis protein I</fullName>
    </submittedName>
</protein>
<keyword evidence="8 12" id="KW-0472">Membrane</keyword>
<dbReference type="CDD" id="cd11386">
    <property type="entry name" value="MCP_signal"/>
    <property type="match status" value="1"/>
</dbReference>
<comment type="similarity">
    <text evidence="10">Belongs to the methyl-accepting chemotaxis (MCP) protein family.</text>
</comment>
<keyword evidence="2" id="KW-1003">Cell membrane</keyword>
<keyword evidence="7 12" id="KW-1133">Transmembrane helix</keyword>
<dbReference type="Proteomes" id="UP000644441">
    <property type="component" value="Unassembled WGS sequence"/>
</dbReference>
<proteinExistence type="inferred from homology"/>
<dbReference type="SUPFAM" id="SSF47170">
    <property type="entry name" value="Aspartate receptor, ligand-binding domain"/>
    <property type="match status" value="1"/>
</dbReference>
<evidence type="ECO:0000256" key="4">
    <source>
        <dbReference type="ARBA" id="ARBA00022500"/>
    </source>
</evidence>
<dbReference type="RefSeq" id="WP_194855371.1">
    <property type="nucleotide sequence ID" value="NZ_ARXR01000006.1"/>
</dbReference>
<feature type="domain" description="HAMP" evidence="14">
    <location>
        <begin position="216"/>
        <end position="268"/>
    </location>
</feature>
<evidence type="ECO:0000256" key="1">
    <source>
        <dbReference type="ARBA" id="ARBA00004429"/>
    </source>
</evidence>
<dbReference type="InterPro" id="IPR003660">
    <property type="entry name" value="HAMP_dom"/>
</dbReference>
<evidence type="ECO:0000259" key="14">
    <source>
        <dbReference type="PROSITE" id="PS50885"/>
    </source>
</evidence>
<evidence type="ECO:0000256" key="8">
    <source>
        <dbReference type="ARBA" id="ARBA00023136"/>
    </source>
</evidence>
<dbReference type="PROSITE" id="PS50885">
    <property type="entry name" value="HAMP"/>
    <property type="match status" value="1"/>
</dbReference>
<comment type="caution">
    <text evidence="15">The sequence shown here is derived from an EMBL/GenBank/DDBJ whole genome shotgun (WGS) entry which is preliminary data.</text>
</comment>
<keyword evidence="6 12" id="KW-0812">Transmembrane</keyword>
<keyword evidence="16" id="KW-1185">Reference proteome</keyword>
<evidence type="ECO:0000256" key="6">
    <source>
        <dbReference type="ARBA" id="ARBA00022692"/>
    </source>
</evidence>
<dbReference type="CDD" id="cd06225">
    <property type="entry name" value="HAMP"/>
    <property type="match status" value="1"/>
</dbReference>